<feature type="compositionally biased region" description="Polar residues" evidence="8">
    <location>
        <begin position="176"/>
        <end position="190"/>
    </location>
</feature>
<feature type="compositionally biased region" description="Low complexity" evidence="8">
    <location>
        <begin position="126"/>
        <end position="144"/>
    </location>
</feature>
<accession>A0A317WRF7</accession>
<feature type="compositionally biased region" description="Basic and acidic residues" evidence="8">
    <location>
        <begin position="531"/>
        <end position="546"/>
    </location>
</feature>
<feature type="compositionally biased region" description="Acidic residues" evidence="8">
    <location>
        <begin position="197"/>
        <end position="208"/>
    </location>
</feature>
<evidence type="ECO:0000256" key="6">
    <source>
        <dbReference type="ARBA" id="ARBA00023212"/>
    </source>
</evidence>
<feature type="compositionally biased region" description="Polar residues" evidence="8">
    <location>
        <begin position="872"/>
        <end position="883"/>
    </location>
</feature>
<feature type="compositionally biased region" description="Acidic residues" evidence="8">
    <location>
        <begin position="1281"/>
        <end position="1290"/>
    </location>
</feature>
<gene>
    <name evidence="10" type="ORF">BO70DRAFT_427109</name>
</gene>
<feature type="compositionally biased region" description="Basic and acidic residues" evidence="8">
    <location>
        <begin position="325"/>
        <end position="334"/>
    </location>
</feature>
<feature type="compositionally biased region" description="Low complexity" evidence="8">
    <location>
        <begin position="953"/>
        <end position="967"/>
    </location>
</feature>
<feature type="region of interest" description="Disordered" evidence="8">
    <location>
        <begin position="68"/>
        <end position="748"/>
    </location>
</feature>
<evidence type="ECO:0000256" key="3">
    <source>
        <dbReference type="ARBA" id="ARBA00010042"/>
    </source>
</evidence>
<dbReference type="Proteomes" id="UP000247233">
    <property type="component" value="Unassembled WGS sequence"/>
</dbReference>
<dbReference type="GO" id="GO:0007059">
    <property type="term" value="P:chromosome segregation"/>
    <property type="evidence" value="ECO:0007669"/>
    <property type="project" value="UniProtKB-KW"/>
</dbReference>
<keyword evidence="4" id="KW-0963">Cytoplasm</keyword>
<feature type="compositionally biased region" description="Acidic residues" evidence="8">
    <location>
        <begin position="145"/>
        <end position="157"/>
    </location>
</feature>
<dbReference type="OrthoDB" id="6123at2759"/>
<comment type="subcellular location">
    <subcellularLocation>
        <location evidence="2">Cytoplasm</location>
        <location evidence="2">Cytoskeleton</location>
        <location evidence="2">Spindle</location>
    </subcellularLocation>
    <subcellularLocation>
        <location evidence="1">Nucleus</location>
    </subcellularLocation>
</comment>
<dbReference type="GO" id="GO:0005819">
    <property type="term" value="C:spindle"/>
    <property type="evidence" value="ECO:0007669"/>
    <property type="project" value="UniProtKB-SubCell"/>
</dbReference>
<dbReference type="STRING" id="1448321.A0A317WRF7"/>
<feature type="compositionally biased region" description="Basic and acidic residues" evidence="8">
    <location>
        <begin position="102"/>
        <end position="116"/>
    </location>
</feature>
<feature type="compositionally biased region" description="Acidic residues" evidence="8">
    <location>
        <begin position="373"/>
        <end position="391"/>
    </location>
</feature>
<feature type="compositionally biased region" description="Basic and acidic residues" evidence="8">
    <location>
        <begin position="1003"/>
        <end position="1080"/>
    </location>
</feature>
<feature type="compositionally biased region" description="Polar residues" evidence="8">
    <location>
        <begin position="276"/>
        <end position="285"/>
    </location>
</feature>
<dbReference type="RefSeq" id="XP_025401847.1">
    <property type="nucleotide sequence ID" value="XM_025547857.1"/>
</dbReference>
<evidence type="ECO:0000313" key="11">
    <source>
        <dbReference type="Proteomes" id="UP000247233"/>
    </source>
</evidence>
<evidence type="ECO:0000256" key="8">
    <source>
        <dbReference type="SAM" id="MobiDB-lite"/>
    </source>
</evidence>
<dbReference type="PANTHER" id="PTHR13142">
    <property type="entry name" value="INNER CENTROMERE PROTEIN"/>
    <property type="match status" value="1"/>
</dbReference>
<evidence type="ECO:0000313" key="10">
    <source>
        <dbReference type="EMBL" id="PWY88311.1"/>
    </source>
</evidence>
<feature type="compositionally biased region" description="Polar residues" evidence="8">
    <location>
        <begin position="1194"/>
        <end position="1216"/>
    </location>
</feature>
<keyword evidence="11" id="KW-1185">Reference proteome</keyword>
<keyword evidence="7" id="KW-0539">Nucleus</keyword>
<name>A0A317WRF7_9EURO</name>
<proteinExistence type="inferred from homology"/>
<evidence type="ECO:0000256" key="7">
    <source>
        <dbReference type="ARBA" id="ARBA00023242"/>
    </source>
</evidence>
<reference evidence="10 11" key="1">
    <citation type="submission" date="2016-12" db="EMBL/GenBank/DDBJ databases">
        <title>The genomes of Aspergillus section Nigri reveals drivers in fungal speciation.</title>
        <authorList>
            <consortium name="DOE Joint Genome Institute"/>
            <person name="Vesth T.C."/>
            <person name="Nybo J."/>
            <person name="Theobald S."/>
            <person name="Brandl J."/>
            <person name="Frisvad J.C."/>
            <person name="Nielsen K.F."/>
            <person name="Lyhne E.K."/>
            <person name="Kogle M.E."/>
            <person name="Kuo A."/>
            <person name="Riley R."/>
            <person name="Clum A."/>
            <person name="Nolan M."/>
            <person name="Lipzen A."/>
            <person name="Salamov A."/>
            <person name="Henrissat B."/>
            <person name="Wiebenga A."/>
            <person name="De Vries R.P."/>
            <person name="Grigoriev I.V."/>
            <person name="Mortensen U.H."/>
            <person name="Andersen M.R."/>
            <person name="Baker S.E."/>
        </authorList>
    </citation>
    <scope>NUCLEOTIDE SEQUENCE [LARGE SCALE GENOMIC DNA]</scope>
    <source>
        <strain evidence="10 11">CBS 117.55</strain>
    </source>
</reference>
<organism evidence="10 11">
    <name type="scientific">Aspergillus heteromorphus CBS 117.55</name>
    <dbReference type="NCBI Taxonomy" id="1448321"/>
    <lineage>
        <taxon>Eukaryota</taxon>
        <taxon>Fungi</taxon>
        <taxon>Dikarya</taxon>
        <taxon>Ascomycota</taxon>
        <taxon>Pezizomycotina</taxon>
        <taxon>Eurotiomycetes</taxon>
        <taxon>Eurotiomycetidae</taxon>
        <taxon>Eurotiales</taxon>
        <taxon>Aspergillaceae</taxon>
        <taxon>Aspergillus</taxon>
        <taxon>Aspergillus subgen. Circumdati</taxon>
    </lineage>
</organism>
<feature type="compositionally biased region" description="Acidic residues" evidence="8">
    <location>
        <begin position="298"/>
        <end position="310"/>
    </location>
</feature>
<dbReference type="Gene3D" id="6.10.250.2990">
    <property type="match status" value="1"/>
</dbReference>
<evidence type="ECO:0000256" key="1">
    <source>
        <dbReference type="ARBA" id="ARBA00004123"/>
    </source>
</evidence>
<evidence type="ECO:0000256" key="2">
    <source>
        <dbReference type="ARBA" id="ARBA00004186"/>
    </source>
</evidence>
<protein>
    <recommendedName>
        <fullName evidence="9">Inner centromere protein ARK-binding domain-containing protein</fullName>
    </recommendedName>
</protein>
<evidence type="ECO:0000259" key="9">
    <source>
        <dbReference type="Pfam" id="PF03941"/>
    </source>
</evidence>
<sequence>MAAAGARAQKPVGSAAWISAEKENFMQLVDQEMEEVEYPVRHEMDWLNEHMSEIFSNNQLNITDVFKTPGKLRGKTPRTVRKRDANESRVPLSEIFSSAHNTKSENKLEGKLENKSSDSPAVQRSPTRPAAATAAATTAPPTTVETEETEEAEEPTETTETKETTETATQPRYPDLSQNLNSFPQFNTDSGYHGMPEEEDDDEEDDDVVLTQVQPESQSSTQPMDLAPIETEEPMQEPQEDRRATRDSFHSAQEDVRQRGETAEPVTVASPPKRTAQASSPQKQPDTPKPVGTKEPELVSDAEPEPEDSPMPDRQPENEPQAEIEPAHEDKPEPELEEAMPEPELEPALEDESESKPEETPAPVPAPAPEPETVQEPESEQESEQESESEQEPEHEKEPEPSPQLKPRRESKPKQSAPEPQPKEVEMASPAKTPTAQSEPVQEDDDEKDDMALDSLDDMGSPSDVSPVRPPIRKSSLSFASLPAREPLMKKSLGGSRVSRTSHLDFAKPSNTGGYLGRQTGGRRTTQNASEDVHDDKMDLDDKKDAPEEESDADTRASKLHTKSSTQLLHEKISMLGKLQPSRPTKSIPSASGVSTAQVTYPELPTVKPDAKQEASNQKLRETPPALEPTADDDWIKPLNSPYKPNPRTSQKDSMSKHSGAKAARVADEDRSFVDRARDLDAEAPTTSSKQTSDTARDKSSTPVYSSPQRPNHQKSASANIDSQLSTTPVGSPAERYDGPLSASKSRLQSIVKSAKGLFTNTGGVAAAARMEASSPEAPRLRHKGRLETDRHAGVQRPQSTQPPSPPRQEGRRTRSSTEREEKRRQKELEDRQREEEQAEKSRQLEKQKAMKLRTAQEKQTAEYEARAPAEPSTSQKIPQLQKPSKEPETTAEAGPKILAPSQQQAAKQNERRLKPARELQKPKPQPVSIRVGSALSRQMPLASQVPSSTRESSVPAPTPASASKPPTLKKKASNNSLHTASSNSSFKSSVSSQTQRKAQLASERKREQEERETRRREEQRRELERKRAAQQQEEARRQEMRSRAEAERRERLAAEDPKKAAHMQAIEKRRLENQRRLERQGSQQPEAPLGAARPASRLGSIQPFNRSINPPQPNPAKPPKRGLEEETSHRPTAPKTATMQPAGESKRRRTEDEQSRMSSMRPAMAPPIRQSNIRKVSGTPLKLTLSSADRVTTKPSIFGHGQTSAAHQPGSSIFKTAQAPRPGHPLDMAKYTSGKIPFAEAAPQPAAHRTPAPSASQKAPVKESPNYPNGENINLPEIATDSEDEDSDAEMLPVPKWAQAKELDSLLRQQEGMEVDSIFGPIAPFSLEETFKSDKRVKKFRDRTSSANWSGADGLTQDEIRRDLAERQRLRLNGGWTFGN</sequence>
<feature type="domain" description="Inner centromere protein ARK-binding" evidence="9">
    <location>
        <begin position="1278"/>
        <end position="1332"/>
    </location>
</feature>
<feature type="compositionally biased region" description="Acidic residues" evidence="8">
    <location>
        <begin position="335"/>
        <end position="353"/>
    </location>
</feature>
<feature type="compositionally biased region" description="Basic and acidic residues" evidence="8">
    <location>
        <begin position="909"/>
        <end position="922"/>
    </location>
</feature>
<keyword evidence="5" id="KW-0159">Chromosome partition</keyword>
<dbReference type="VEuPathDB" id="FungiDB:BO70DRAFT_427109"/>
<feature type="compositionally biased region" description="Low complexity" evidence="8">
    <location>
        <begin position="982"/>
        <end position="993"/>
    </location>
</feature>
<feature type="region of interest" description="Disordered" evidence="8">
    <location>
        <begin position="766"/>
        <end position="1182"/>
    </location>
</feature>
<evidence type="ECO:0000256" key="5">
    <source>
        <dbReference type="ARBA" id="ARBA00022829"/>
    </source>
</evidence>
<dbReference type="Pfam" id="PF03941">
    <property type="entry name" value="INCENP_ARK-bind"/>
    <property type="match status" value="1"/>
</dbReference>
<dbReference type="GO" id="GO:0005634">
    <property type="term" value="C:nucleus"/>
    <property type="evidence" value="ECO:0007669"/>
    <property type="project" value="UniProtKB-SubCell"/>
</dbReference>
<feature type="region of interest" description="Disordered" evidence="8">
    <location>
        <begin position="1194"/>
        <end position="1291"/>
    </location>
</feature>
<comment type="caution">
    <text evidence="10">The sequence shown here is derived from an EMBL/GenBank/DDBJ whole genome shotgun (WGS) entry which is preliminary data.</text>
</comment>
<feature type="compositionally biased region" description="Polar residues" evidence="8">
    <location>
        <begin position="685"/>
        <end position="694"/>
    </location>
</feature>
<dbReference type="PANTHER" id="PTHR13142:SF1">
    <property type="entry name" value="INNER CENTROMERE PROTEIN"/>
    <property type="match status" value="1"/>
</dbReference>
<feature type="compositionally biased region" description="Polar residues" evidence="8">
    <location>
        <begin position="582"/>
        <end position="599"/>
    </location>
</feature>
<comment type="similarity">
    <text evidence="3">Belongs to the INCENP family.</text>
</comment>
<keyword evidence="6" id="KW-0206">Cytoskeleton</keyword>
<feature type="compositionally biased region" description="Basic and acidic residues" evidence="8">
    <location>
        <begin position="809"/>
        <end position="868"/>
    </location>
</feature>
<dbReference type="EMBL" id="MSFL01000005">
    <property type="protein sequence ID" value="PWY88311.1"/>
    <property type="molecule type" value="Genomic_DNA"/>
</dbReference>
<feature type="compositionally biased region" description="Pro residues" evidence="8">
    <location>
        <begin position="360"/>
        <end position="370"/>
    </location>
</feature>
<feature type="compositionally biased region" description="Polar residues" evidence="8">
    <location>
        <begin position="211"/>
        <end position="223"/>
    </location>
</feature>
<evidence type="ECO:0000256" key="4">
    <source>
        <dbReference type="ARBA" id="ARBA00022490"/>
    </source>
</evidence>
<dbReference type="InterPro" id="IPR005635">
    <property type="entry name" value="Inner_centromere_prot_ARK-bd"/>
</dbReference>
<feature type="compositionally biased region" description="Polar residues" evidence="8">
    <location>
        <begin position="701"/>
        <end position="730"/>
    </location>
</feature>
<feature type="compositionally biased region" description="Basic and acidic residues" evidence="8">
    <location>
        <begin position="239"/>
        <end position="262"/>
    </location>
</feature>
<feature type="compositionally biased region" description="Basic residues" evidence="8">
    <location>
        <begin position="70"/>
        <end position="81"/>
    </location>
</feature>
<dbReference type="GeneID" id="37070094"/>
<feature type="compositionally biased region" description="Basic and acidic residues" evidence="8">
    <location>
        <begin position="665"/>
        <end position="681"/>
    </location>
</feature>